<gene>
    <name evidence="3" type="ORF">K461DRAFT_84626</name>
</gene>
<organism evidence="3 4">
    <name type="scientific">Myriangium duriaei CBS 260.36</name>
    <dbReference type="NCBI Taxonomy" id="1168546"/>
    <lineage>
        <taxon>Eukaryota</taxon>
        <taxon>Fungi</taxon>
        <taxon>Dikarya</taxon>
        <taxon>Ascomycota</taxon>
        <taxon>Pezizomycotina</taxon>
        <taxon>Dothideomycetes</taxon>
        <taxon>Dothideomycetidae</taxon>
        <taxon>Myriangiales</taxon>
        <taxon>Myriangiaceae</taxon>
        <taxon>Myriangium</taxon>
    </lineage>
</organism>
<accession>A0A9P4J5S9</accession>
<sequence length="94" mass="10324">MTEQRDLSEVAPFSLPLLFASVPAFLPLSLRLGLCLLNYVASSPTDCQTGRPHSRPPNRPTWSSTESPAFRLLAWPASSRPKIFGNSIPEQLTS</sequence>
<evidence type="ECO:0000256" key="1">
    <source>
        <dbReference type="SAM" id="MobiDB-lite"/>
    </source>
</evidence>
<keyword evidence="2" id="KW-1133">Transmembrane helix</keyword>
<dbReference type="EMBL" id="ML996082">
    <property type="protein sequence ID" value="KAF2155933.1"/>
    <property type="molecule type" value="Genomic_DNA"/>
</dbReference>
<dbReference type="AlphaFoldDB" id="A0A9P4J5S9"/>
<protein>
    <submittedName>
        <fullName evidence="3">Uncharacterized protein</fullName>
    </submittedName>
</protein>
<keyword evidence="4" id="KW-1185">Reference proteome</keyword>
<evidence type="ECO:0000256" key="2">
    <source>
        <dbReference type="SAM" id="Phobius"/>
    </source>
</evidence>
<comment type="caution">
    <text evidence="3">The sequence shown here is derived from an EMBL/GenBank/DDBJ whole genome shotgun (WGS) entry which is preliminary data.</text>
</comment>
<keyword evidence="2" id="KW-0812">Transmembrane</keyword>
<dbReference type="Proteomes" id="UP000799439">
    <property type="component" value="Unassembled WGS sequence"/>
</dbReference>
<feature type="transmembrane region" description="Helical" evidence="2">
    <location>
        <begin position="17"/>
        <end position="41"/>
    </location>
</feature>
<name>A0A9P4J5S9_9PEZI</name>
<reference evidence="3" key="1">
    <citation type="journal article" date="2020" name="Stud. Mycol.">
        <title>101 Dothideomycetes genomes: a test case for predicting lifestyles and emergence of pathogens.</title>
        <authorList>
            <person name="Haridas S."/>
            <person name="Albert R."/>
            <person name="Binder M."/>
            <person name="Bloem J."/>
            <person name="Labutti K."/>
            <person name="Salamov A."/>
            <person name="Andreopoulos B."/>
            <person name="Baker S."/>
            <person name="Barry K."/>
            <person name="Bills G."/>
            <person name="Bluhm B."/>
            <person name="Cannon C."/>
            <person name="Castanera R."/>
            <person name="Culley D."/>
            <person name="Daum C."/>
            <person name="Ezra D."/>
            <person name="Gonzalez J."/>
            <person name="Henrissat B."/>
            <person name="Kuo A."/>
            <person name="Liang C."/>
            <person name="Lipzen A."/>
            <person name="Lutzoni F."/>
            <person name="Magnuson J."/>
            <person name="Mondo S."/>
            <person name="Nolan M."/>
            <person name="Ohm R."/>
            <person name="Pangilinan J."/>
            <person name="Park H.-J."/>
            <person name="Ramirez L."/>
            <person name="Alfaro M."/>
            <person name="Sun H."/>
            <person name="Tritt A."/>
            <person name="Yoshinaga Y."/>
            <person name="Zwiers L.-H."/>
            <person name="Turgeon B."/>
            <person name="Goodwin S."/>
            <person name="Spatafora J."/>
            <person name="Crous P."/>
            <person name="Grigoriev I."/>
        </authorList>
    </citation>
    <scope>NUCLEOTIDE SEQUENCE</scope>
    <source>
        <strain evidence="3">CBS 260.36</strain>
    </source>
</reference>
<feature type="region of interest" description="Disordered" evidence="1">
    <location>
        <begin position="43"/>
        <end position="66"/>
    </location>
</feature>
<keyword evidence="2" id="KW-0472">Membrane</keyword>
<evidence type="ECO:0000313" key="3">
    <source>
        <dbReference type="EMBL" id="KAF2155933.1"/>
    </source>
</evidence>
<evidence type="ECO:0000313" key="4">
    <source>
        <dbReference type="Proteomes" id="UP000799439"/>
    </source>
</evidence>
<proteinExistence type="predicted"/>